<evidence type="ECO:0000313" key="8">
    <source>
        <dbReference type="EMBL" id="MDC7959989.1"/>
    </source>
</evidence>
<reference evidence="9" key="2">
    <citation type="journal article" date="2018" name="Nature">
        <title>Human gut bacteria contain acquired interbacterial defence systems.</title>
        <authorList>
            <person name="Ross B.D."/>
            <person name="Verster A.J."/>
            <person name="Radey M.C."/>
            <person name="Schmidtke D.T."/>
            <person name="Pope C.E."/>
            <person name="Hoffman L.R."/>
            <person name="Hajjar A."/>
            <person name="Peterson S.B."/>
            <person name="Borenstein E."/>
            <person name="Mougous J."/>
        </authorList>
    </citation>
    <scope>NUCLEOTIDE SEQUENCE</scope>
    <source>
        <strain evidence="9">3725 D1 iv</strain>
    </source>
</reference>
<dbReference type="AlphaFoldDB" id="A0A1Y4PSI8"/>
<reference evidence="16" key="1">
    <citation type="journal article" date="2018" name="J. Anim. Genet.">
        <title>Acquired interbacterial defense systems protect against interspecies antagonism in the human gut microbiome.</title>
        <authorList>
            <person name="Ross B.D."/>
            <person name="Verster A.J."/>
            <person name="Radey M.C."/>
            <person name="Schmidtke D.T."/>
            <person name="Pope C.E."/>
            <person name="Hoffman L.R."/>
            <person name="Hajjar A."/>
            <person name="Peterson S.B."/>
            <person name="Borenstein E."/>
            <person name="Mougous J."/>
        </authorList>
    </citation>
    <scope>NUCLEOTIDE SEQUENCE [LARGE SCALE GENOMIC DNA]</scope>
    <source>
        <strain evidence="16">3725 D1 iv</strain>
    </source>
</reference>
<dbReference type="GeneID" id="29453501"/>
<evidence type="ECO:0000313" key="20">
    <source>
        <dbReference type="Proteomes" id="UP000473905"/>
    </source>
</evidence>
<evidence type="ECO:0000313" key="4">
    <source>
        <dbReference type="EMBL" id="KAA4663893.1"/>
    </source>
</evidence>
<dbReference type="EMBL" id="QRVZ01000003">
    <property type="protein sequence ID" value="RGS86519.1"/>
    <property type="molecule type" value="Genomic_DNA"/>
</dbReference>
<dbReference type="Proteomes" id="UP000375690">
    <property type="component" value="Unassembled WGS sequence"/>
</dbReference>
<gene>
    <name evidence="12" type="ORF">DW206_17860</name>
    <name evidence="11" type="ORF">DWV35_10670</name>
    <name evidence="10" type="ORF">DWX70_05820</name>
    <name evidence="9" type="ORF">DYI28_11975</name>
    <name evidence="5" type="ORF">F3B53_01430</name>
    <name evidence="4" type="ORF">F3B98_12815</name>
    <name evidence="3" type="ORF">F3D66_08825</name>
    <name evidence="2" type="ORF">F3F51_05920</name>
    <name evidence="6" type="ORF">PO240_20690</name>
    <name evidence="7" type="ORF">PO382_14460</name>
    <name evidence="8" type="ORF">PQ628_17425</name>
</gene>
<dbReference type="EMBL" id="QSBI01000011">
    <property type="protein sequence ID" value="RGX10159.1"/>
    <property type="molecule type" value="Genomic_DNA"/>
</dbReference>
<dbReference type="EMBL" id="JAQQPO010000021">
    <property type="protein sequence ID" value="MDC7959989.1"/>
    <property type="molecule type" value="Genomic_DNA"/>
</dbReference>
<dbReference type="KEGG" id="boa:Bovatus_01993"/>
<reference evidence="9" key="5">
    <citation type="submission" date="2019-07" db="EMBL/GenBank/DDBJ databases">
        <authorList>
            <person name="Ross B.D."/>
            <person name="Verster A.J."/>
            <person name="Radey M.C."/>
            <person name="Schmidtke D.T."/>
            <person name="Pope C.E."/>
            <person name="Hoffman L.R."/>
            <person name="Hajjar A."/>
            <person name="Peterson S.B."/>
            <person name="Borenstein E."/>
            <person name="Mougous J.D."/>
        </authorList>
    </citation>
    <scope>NUCLEOTIDE SEQUENCE</scope>
    <source>
        <strain evidence="9">3725 D1 iv</strain>
    </source>
</reference>
<evidence type="ECO:0000313" key="10">
    <source>
        <dbReference type="EMBL" id="RGS86519.1"/>
    </source>
</evidence>
<dbReference type="Proteomes" id="UP000435985">
    <property type="component" value="Unassembled WGS sequence"/>
</dbReference>
<evidence type="ECO:0000313" key="6">
    <source>
        <dbReference type="EMBL" id="MDC2410295.1"/>
    </source>
</evidence>
<keyword evidence="10" id="KW-0540">Nuclease</keyword>
<evidence type="ECO:0000313" key="17">
    <source>
        <dbReference type="Proteomes" id="UP000375690"/>
    </source>
</evidence>
<dbReference type="EMBL" id="VWFO01000014">
    <property type="protein sequence ID" value="KAA4663893.1"/>
    <property type="molecule type" value="Genomic_DNA"/>
</dbReference>
<keyword evidence="10" id="KW-0378">Hydrolase</keyword>
<evidence type="ECO:0000313" key="16">
    <source>
        <dbReference type="Proteomes" id="UP000318823"/>
    </source>
</evidence>
<evidence type="ECO:0000313" key="15">
    <source>
        <dbReference type="Proteomes" id="UP000286031"/>
    </source>
</evidence>
<name>A0A1Y4PSI8_BACOV</name>
<sequence length="253" mass="29110">MENWRFIEENPDYMISDHGRVLSFKGRSKLILCAKIMGTGYETVILPNKGVCIEYKIHRLVAKAFIPNPEQLPQINHLDGNTMNNHVSNLEWCDAYTNMMHAIRTGLRRTGVGSHQTPFAVTDATGKVLRAYPSMKEMVREERLKPAHRNWLILQLKHPDRVKQHALRVQHHRGDAFIMVQTRPNQTTVLNRTTIPNRPTMPNQTTTPPMDAPFSPVLHSVTKQYYRQLSKEEAIAFGVISRAVCKQERRILP</sequence>
<organism evidence="10 13">
    <name type="scientific">Bacteroides ovatus</name>
    <dbReference type="NCBI Taxonomy" id="28116"/>
    <lineage>
        <taxon>Bacteria</taxon>
        <taxon>Pseudomonadati</taxon>
        <taxon>Bacteroidota</taxon>
        <taxon>Bacteroidia</taxon>
        <taxon>Bacteroidales</taxon>
        <taxon>Bacteroidaceae</taxon>
        <taxon>Bacteroides</taxon>
    </lineage>
</organism>
<evidence type="ECO:0000313" key="7">
    <source>
        <dbReference type="EMBL" id="MDC2743424.1"/>
    </source>
</evidence>
<dbReference type="Proteomes" id="UP000286031">
    <property type="component" value="Unassembled WGS sequence"/>
</dbReference>
<evidence type="ECO:0000313" key="18">
    <source>
        <dbReference type="Proteomes" id="UP000435985"/>
    </source>
</evidence>
<dbReference type="Proteomes" id="UP000473905">
    <property type="component" value="Unassembled WGS sequence"/>
</dbReference>
<dbReference type="GO" id="GO:0004519">
    <property type="term" value="F:endonuclease activity"/>
    <property type="evidence" value="ECO:0007669"/>
    <property type="project" value="UniProtKB-KW"/>
</dbReference>
<dbReference type="SUPFAM" id="SSF54060">
    <property type="entry name" value="His-Me finger endonucleases"/>
    <property type="match status" value="1"/>
</dbReference>
<evidence type="ECO:0000313" key="19">
    <source>
        <dbReference type="Proteomes" id="UP000460135"/>
    </source>
</evidence>
<protein>
    <submittedName>
        <fullName evidence="6 10">Endonuclease</fullName>
    </submittedName>
</protein>
<dbReference type="Proteomes" id="UP001215078">
    <property type="component" value="Unassembled WGS sequence"/>
</dbReference>
<dbReference type="Proteomes" id="UP000283329">
    <property type="component" value="Unassembled WGS sequence"/>
</dbReference>
<dbReference type="Proteomes" id="UP001214017">
    <property type="component" value="Unassembled WGS sequence"/>
</dbReference>
<dbReference type="Proteomes" id="UP000460135">
    <property type="component" value="Unassembled WGS sequence"/>
</dbReference>
<keyword evidence="20" id="KW-1185">Reference proteome</keyword>
<dbReference type="EMBL" id="CP041395">
    <property type="protein sequence ID" value="QDM09370.1"/>
    <property type="molecule type" value="Genomic_DNA"/>
</dbReference>
<evidence type="ECO:0000313" key="9">
    <source>
        <dbReference type="EMBL" id="QDM09370.1"/>
    </source>
</evidence>
<evidence type="ECO:0000256" key="1">
    <source>
        <dbReference type="SAM" id="MobiDB-lite"/>
    </source>
</evidence>
<proteinExistence type="predicted"/>
<reference evidence="6" key="6">
    <citation type="submission" date="2022-10" db="EMBL/GenBank/DDBJ databases">
        <title>Human gut microbiome strain richness.</title>
        <authorList>
            <person name="Chen-Liaw A."/>
        </authorList>
    </citation>
    <scope>NUCLEOTIDE SEQUENCE</scope>
    <source>
        <strain evidence="7">BSD2780120875st1_E1_BSD2780120875_150330</strain>
        <strain evidence="6">F7_m1001271B151109d0_201107</strain>
        <strain evidence="8">RTP21484st1_H8_RTP21484_190118</strain>
    </source>
</reference>
<evidence type="ECO:0000313" key="11">
    <source>
        <dbReference type="EMBL" id="RGX10159.1"/>
    </source>
</evidence>
<evidence type="ECO:0000313" key="12">
    <source>
        <dbReference type="EMBL" id="RHH43122.1"/>
    </source>
</evidence>
<dbReference type="Proteomes" id="UP000266492">
    <property type="component" value="Unassembled WGS sequence"/>
</dbReference>
<dbReference type="EMBL" id="VWLX01000004">
    <property type="protein sequence ID" value="KAA3806934.1"/>
    <property type="molecule type" value="Genomic_DNA"/>
</dbReference>
<keyword evidence="10" id="KW-0255">Endonuclease</keyword>
<dbReference type="EMBL" id="JAQNZF010000018">
    <property type="protein sequence ID" value="MDC2743424.1"/>
    <property type="molecule type" value="Genomic_DNA"/>
</dbReference>
<evidence type="ECO:0000313" key="14">
    <source>
        <dbReference type="Proteomes" id="UP000283329"/>
    </source>
</evidence>
<evidence type="ECO:0000313" key="2">
    <source>
        <dbReference type="EMBL" id="KAA3806934.1"/>
    </source>
</evidence>
<evidence type="ECO:0000313" key="3">
    <source>
        <dbReference type="EMBL" id="KAA4100336.1"/>
    </source>
</evidence>
<dbReference type="Proteomes" id="UP000318823">
    <property type="component" value="Chromosome"/>
</dbReference>
<dbReference type="Proteomes" id="UP001219389">
    <property type="component" value="Unassembled WGS sequence"/>
</dbReference>
<dbReference type="RefSeq" id="WP_004296749.1">
    <property type="nucleotide sequence ID" value="NZ_BAABYJ010000001.1"/>
</dbReference>
<dbReference type="Gene3D" id="3.90.75.20">
    <property type="match status" value="1"/>
</dbReference>
<dbReference type="EMBL" id="VWFC01000001">
    <property type="protein sequence ID" value="KAB1331453.1"/>
    <property type="molecule type" value="Genomic_DNA"/>
</dbReference>
<feature type="region of interest" description="Disordered" evidence="1">
    <location>
        <begin position="192"/>
        <end position="211"/>
    </location>
</feature>
<evidence type="ECO:0000313" key="5">
    <source>
        <dbReference type="EMBL" id="KAB1331453.1"/>
    </source>
</evidence>
<reference evidence="13 14" key="3">
    <citation type="submission" date="2018-08" db="EMBL/GenBank/DDBJ databases">
        <title>A genome reference for cultivated species of the human gut microbiota.</title>
        <authorList>
            <person name="Zou Y."/>
            <person name="Xue W."/>
            <person name="Luo G."/>
        </authorList>
    </citation>
    <scope>NUCLEOTIDE SEQUENCE [LARGE SCALE GENOMIC DNA]</scope>
    <source>
        <strain evidence="11 15">AF04-46</strain>
        <strain evidence="10 13">AF20-9LB</strain>
        <strain evidence="12 14">AM17-48</strain>
    </source>
</reference>
<accession>A0A1Y4PSI8</accession>
<dbReference type="EMBL" id="JAQNWR010000017">
    <property type="protein sequence ID" value="MDC2410295.1"/>
    <property type="molecule type" value="Genomic_DNA"/>
</dbReference>
<dbReference type="EMBL" id="QRJR01000019">
    <property type="protein sequence ID" value="RHH43122.1"/>
    <property type="molecule type" value="Genomic_DNA"/>
</dbReference>
<dbReference type="EMBL" id="VWKB01000011">
    <property type="protein sequence ID" value="KAA4100336.1"/>
    <property type="molecule type" value="Genomic_DNA"/>
</dbReference>
<evidence type="ECO:0000313" key="13">
    <source>
        <dbReference type="Proteomes" id="UP000266492"/>
    </source>
</evidence>
<dbReference type="InterPro" id="IPR044925">
    <property type="entry name" value="His-Me_finger_sf"/>
</dbReference>
<feature type="compositionally biased region" description="Low complexity" evidence="1">
    <location>
        <begin position="196"/>
        <end position="209"/>
    </location>
</feature>
<reference evidence="17 18" key="4">
    <citation type="journal article" date="2019" name="Nat. Med.">
        <title>A library of human gut bacterial isolates paired with longitudinal multiomics data enables mechanistic microbiome research.</title>
        <authorList>
            <person name="Poyet M."/>
            <person name="Groussin M."/>
            <person name="Gibbons S.M."/>
            <person name="Avila-Pacheco J."/>
            <person name="Jiang X."/>
            <person name="Kearney S.M."/>
            <person name="Perrotta A.R."/>
            <person name="Berdy B."/>
            <person name="Zhao S."/>
            <person name="Lieberman T.D."/>
            <person name="Swanson P.K."/>
            <person name="Smith M."/>
            <person name="Roesemann S."/>
            <person name="Alexander J.E."/>
            <person name="Rich S.A."/>
            <person name="Livny J."/>
            <person name="Vlamakis H."/>
            <person name="Clish C."/>
            <person name="Bullock K."/>
            <person name="Deik A."/>
            <person name="Scott J."/>
            <person name="Pierce K.A."/>
            <person name="Xavier R.J."/>
            <person name="Alm E.J."/>
        </authorList>
    </citation>
    <scope>NUCLEOTIDE SEQUENCE [LARGE SCALE GENOMIC DNA]</scope>
    <source>
        <strain evidence="3 20">BIOML-A134</strain>
        <strain evidence="4 18">BIOML-A14</strain>
        <strain evidence="2 19">BIOML-A183</strain>
        <strain evidence="5 17">BIOML-A2</strain>
    </source>
</reference>